<dbReference type="PROSITE" id="PS51257">
    <property type="entry name" value="PROKAR_LIPOPROTEIN"/>
    <property type="match status" value="1"/>
</dbReference>
<feature type="domain" description="Rhodanese" evidence="2">
    <location>
        <begin position="326"/>
        <end position="409"/>
    </location>
</feature>
<dbReference type="InterPro" id="IPR036873">
    <property type="entry name" value="Rhodanese-like_dom_sf"/>
</dbReference>
<organism evidence="3 4">
    <name type="scientific">Salipaludibacillus aurantiacus</name>
    <dbReference type="NCBI Taxonomy" id="1601833"/>
    <lineage>
        <taxon>Bacteria</taxon>
        <taxon>Bacillati</taxon>
        <taxon>Bacillota</taxon>
        <taxon>Bacilli</taxon>
        <taxon>Bacillales</taxon>
        <taxon>Bacillaceae</taxon>
    </lineage>
</organism>
<dbReference type="PANTHER" id="PTHR43031:SF1">
    <property type="entry name" value="PYRIDINE NUCLEOTIDE-DISULPHIDE OXIDOREDUCTASE"/>
    <property type="match status" value="1"/>
</dbReference>
<feature type="chain" id="PRO_5038492628" evidence="1">
    <location>
        <begin position="21"/>
        <end position="419"/>
    </location>
</feature>
<protein>
    <submittedName>
        <fullName evidence="3">3-mercaptopyruvate sulfurtransferase SseA, contains two rhodanese domains</fullName>
    </submittedName>
</protein>
<evidence type="ECO:0000313" key="4">
    <source>
        <dbReference type="Proteomes" id="UP000198571"/>
    </source>
</evidence>
<dbReference type="CDD" id="cd00158">
    <property type="entry name" value="RHOD"/>
    <property type="match status" value="3"/>
</dbReference>
<dbReference type="Gene3D" id="3.40.250.10">
    <property type="entry name" value="Rhodanese-like domain"/>
    <property type="match status" value="3"/>
</dbReference>
<dbReference type="PROSITE" id="PS50206">
    <property type="entry name" value="RHODANESE_3"/>
    <property type="match status" value="3"/>
</dbReference>
<dbReference type="STRING" id="1601833.SAMN05518684_104150"/>
<dbReference type="SMART" id="SM00450">
    <property type="entry name" value="RHOD"/>
    <property type="match status" value="3"/>
</dbReference>
<accession>A0A1H9SCR6</accession>
<dbReference type="Pfam" id="PF00581">
    <property type="entry name" value="Rhodanese"/>
    <property type="match status" value="3"/>
</dbReference>
<evidence type="ECO:0000313" key="3">
    <source>
        <dbReference type="EMBL" id="SER82751.1"/>
    </source>
</evidence>
<keyword evidence="1" id="KW-0732">Signal</keyword>
<proteinExistence type="predicted"/>
<gene>
    <name evidence="3" type="ORF">SAMN05518684_104150</name>
</gene>
<reference evidence="4" key="1">
    <citation type="submission" date="2016-10" db="EMBL/GenBank/DDBJ databases">
        <authorList>
            <person name="Varghese N."/>
            <person name="Submissions S."/>
        </authorList>
    </citation>
    <scope>NUCLEOTIDE SEQUENCE [LARGE SCALE GENOMIC DNA]</scope>
    <source>
        <strain evidence="4">S9</strain>
    </source>
</reference>
<dbReference type="Proteomes" id="UP000198571">
    <property type="component" value="Unassembled WGS sequence"/>
</dbReference>
<keyword evidence="3" id="KW-0670">Pyruvate</keyword>
<dbReference type="AlphaFoldDB" id="A0A1H9SCR6"/>
<dbReference type="InterPro" id="IPR001763">
    <property type="entry name" value="Rhodanese-like_dom"/>
</dbReference>
<sequence>MNRIYGLLLGALLMVGAAGCGTEAQLEAAEPEPFTSASEQDLSDYIITEEEEGEQEHVPYNEDWNYITTLELMRVLDGQETTSQDRNSYDDVPPEWSGVALIDARPREVFAAGHINGAVNIPDSEFDSLTDMLPEDKETMLIFYCGGLHCPLSGSSAEKAMELGYDNSYVYQEGTPAWKQAGNYFTVDESYVEEKIMESYVAREDTEPVLLIDARTYEGYFNAHIPTAVFWDDTQYDVKYTGFAPENKEAEIIVYCGGFFCHKSHELAESLLGDGYTNVKVFAGGMPAWKQAGLPVFGMESGGEEFDVSAGKVDRSVSADEFDDLVQKGSTVIDVRGESETASGMIDGAIHIPDGDIHANDPGVEEKLPDDKKDTLVIHCASGARAAGVVEKIADLGYEEVYYLNGPISISSDGSYSLD</sequence>
<keyword evidence="3" id="KW-0808">Transferase</keyword>
<dbReference type="RefSeq" id="WP_342739735.1">
    <property type="nucleotide sequence ID" value="NZ_FOGT01000004.1"/>
</dbReference>
<dbReference type="SUPFAM" id="SSF52821">
    <property type="entry name" value="Rhodanese/Cell cycle control phosphatase"/>
    <property type="match status" value="3"/>
</dbReference>
<feature type="domain" description="Rhodanese" evidence="2">
    <location>
        <begin position="205"/>
        <end position="298"/>
    </location>
</feature>
<name>A0A1H9SCR6_9BACI</name>
<feature type="signal peptide" evidence="1">
    <location>
        <begin position="1"/>
        <end position="20"/>
    </location>
</feature>
<dbReference type="InterPro" id="IPR050229">
    <property type="entry name" value="GlpE_sulfurtransferase"/>
</dbReference>
<dbReference type="PANTHER" id="PTHR43031">
    <property type="entry name" value="FAD-DEPENDENT OXIDOREDUCTASE"/>
    <property type="match status" value="1"/>
</dbReference>
<feature type="domain" description="Rhodanese" evidence="2">
    <location>
        <begin position="95"/>
        <end position="187"/>
    </location>
</feature>
<evidence type="ECO:0000256" key="1">
    <source>
        <dbReference type="SAM" id="SignalP"/>
    </source>
</evidence>
<keyword evidence="4" id="KW-1185">Reference proteome</keyword>
<dbReference type="GO" id="GO:0016740">
    <property type="term" value="F:transferase activity"/>
    <property type="evidence" value="ECO:0007669"/>
    <property type="project" value="UniProtKB-KW"/>
</dbReference>
<dbReference type="EMBL" id="FOGT01000004">
    <property type="protein sequence ID" value="SER82751.1"/>
    <property type="molecule type" value="Genomic_DNA"/>
</dbReference>
<evidence type="ECO:0000259" key="2">
    <source>
        <dbReference type="PROSITE" id="PS50206"/>
    </source>
</evidence>